<gene>
    <name evidence="4" type="ORF">LZ538_10610</name>
</gene>
<dbReference type="InterPro" id="IPR024930">
    <property type="entry name" value="Skp_dom_sf"/>
</dbReference>
<dbReference type="PANTHER" id="PTHR35089:SF1">
    <property type="entry name" value="CHAPERONE PROTEIN SKP"/>
    <property type="match status" value="1"/>
</dbReference>
<proteinExistence type="inferred from homology"/>
<organism evidence="4 5">
    <name type="scientific">Sphingomonas hankyongi</name>
    <dbReference type="NCBI Taxonomy" id="2908209"/>
    <lineage>
        <taxon>Bacteria</taxon>
        <taxon>Pseudomonadati</taxon>
        <taxon>Pseudomonadota</taxon>
        <taxon>Alphaproteobacteria</taxon>
        <taxon>Sphingomonadales</taxon>
        <taxon>Sphingomonadaceae</taxon>
        <taxon>Sphingomonas</taxon>
    </lineage>
</organism>
<evidence type="ECO:0000256" key="1">
    <source>
        <dbReference type="ARBA" id="ARBA00009091"/>
    </source>
</evidence>
<evidence type="ECO:0000256" key="2">
    <source>
        <dbReference type="ARBA" id="ARBA00022729"/>
    </source>
</evidence>
<evidence type="ECO:0000313" key="5">
    <source>
        <dbReference type="Proteomes" id="UP001165342"/>
    </source>
</evidence>
<feature type="chain" id="PRO_5047489724" evidence="3">
    <location>
        <begin position="23"/>
        <end position="194"/>
    </location>
</feature>
<dbReference type="PANTHER" id="PTHR35089">
    <property type="entry name" value="CHAPERONE PROTEIN SKP"/>
    <property type="match status" value="1"/>
</dbReference>
<dbReference type="Proteomes" id="UP001165342">
    <property type="component" value="Unassembled WGS sequence"/>
</dbReference>
<dbReference type="Pfam" id="PF03938">
    <property type="entry name" value="OmpH"/>
    <property type="match status" value="1"/>
</dbReference>
<dbReference type="InterPro" id="IPR005632">
    <property type="entry name" value="Chaperone_Skp"/>
</dbReference>
<dbReference type="SUPFAM" id="SSF111384">
    <property type="entry name" value="OmpH-like"/>
    <property type="match status" value="1"/>
</dbReference>
<comment type="caution">
    <text evidence="4">The sequence shown here is derived from an EMBL/GenBank/DDBJ whole genome shotgun (WGS) entry which is preliminary data.</text>
</comment>
<dbReference type="EMBL" id="JAMGBE010000003">
    <property type="protein sequence ID" value="MCL6730499.1"/>
    <property type="molecule type" value="Genomic_DNA"/>
</dbReference>
<accession>A0ABT0S3R1</accession>
<comment type="similarity">
    <text evidence="1">Belongs to the Skp family.</text>
</comment>
<feature type="signal peptide" evidence="3">
    <location>
        <begin position="1"/>
        <end position="22"/>
    </location>
</feature>
<reference evidence="4" key="1">
    <citation type="submission" date="2022-05" db="EMBL/GenBank/DDBJ databases">
        <authorList>
            <person name="Jo J.-H."/>
            <person name="Im W.-T."/>
        </authorList>
    </citation>
    <scope>NUCLEOTIDE SEQUENCE</scope>
    <source>
        <strain evidence="4">SE220</strain>
    </source>
</reference>
<name>A0ABT0S3R1_9SPHN</name>
<dbReference type="Gene3D" id="3.30.910.20">
    <property type="entry name" value="Skp domain"/>
    <property type="match status" value="1"/>
</dbReference>
<sequence>MKKIILSAALVTATILPTAAQAQAIPAAVIAVVDLERVTGQCNACKTATAALRSQVSGLQAREKALSTPLETEGKAIQTAINALNGKEPDAALQARVRAFEQKRQQGAQEISRQQQQIQRNQQYIQQQIATKLGPIYQQVMQRRSATVLLETGSTLASSASIDVTNDVLAGLNTALPTIATTAPAQAQQTPPGR</sequence>
<protein>
    <submittedName>
        <fullName evidence="4">OmpH family outer membrane protein</fullName>
    </submittedName>
</protein>
<keyword evidence="2 3" id="KW-0732">Signal</keyword>
<evidence type="ECO:0000256" key="3">
    <source>
        <dbReference type="SAM" id="SignalP"/>
    </source>
</evidence>
<evidence type="ECO:0000313" key="4">
    <source>
        <dbReference type="EMBL" id="MCL6730499.1"/>
    </source>
</evidence>
<dbReference type="SMART" id="SM00935">
    <property type="entry name" value="OmpH"/>
    <property type="match status" value="1"/>
</dbReference>
<keyword evidence="5" id="KW-1185">Reference proteome</keyword>
<dbReference type="RefSeq" id="WP_249831982.1">
    <property type="nucleotide sequence ID" value="NZ_JAMGBE010000003.1"/>
</dbReference>